<dbReference type="GO" id="GO:0008270">
    <property type="term" value="F:zinc ion binding"/>
    <property type="evidence" value="ECO:0007669"/>
    <property type="project" value="InterPro"/>
</dbReference>
<feature type="domain" description="Alpha-carbonic anhydrase" evidence="7">
    <location>
        <begin position="1"/>
        <end position="227"/>
    </location>
</feature>
<dbReference type="EC" id="4.2.1.1" evidence="2"/>
<dbReference type="GO" id="GO:0004089">
    <property type="term" value="F:carbonate dehydratase activity"/>
    <property type="evidence" value="ECO:0007669"/>
    <property type="project" value="UniProtKB-EC"/>
</dbReference>
<comment type="catalytic activity">
    <reaction evidence="6">
        <text>hydrogencarbonate + H(+) = CO2 + H2O</text>
        <dbReference type="Rhea" id="RHEA:10748"/>
        <dbReference type="ChEBI" id="CHEBI:15377"/>
        <dbReference type="ChEBI" id="CHEBI:15378"/>
        <dbReference type="ChEBI" id="CHEBI:16526"/>
        <dbReference type="ChEBI" id="CHEBI:17544"/>
        <dbReference type="EC" id="4.2.1.1"/>
    </reaction>
</comment>
<dbReference type="InterPro" id="IPR001148">
    <property type="entry name" value="CA_dom"/>
</dbReference>
<protein>
    <recommendedName>
        <fullName evidence="2">carbonic anhydrase</fullName>
        <ecNumber evidence="2">4.2.1.1</ecNumber>
    </recommendedName>
</protein>
<comment type="caution">
    <text evidence="8">The sequence shown here is derived from an EMBL/GenBank/DDBJ whole genome shotgun (WGS) entry which is preliminary data.</text>
</comment>
<dbReference type="InterPro" id="IPR036398">
    <property type="entry name" value="CA_dom_sf"/>
</dbReference>
<dbReference type="AlphaFoldDB" id="A0A5C6BF70"/>
<evidence type="ECO:0000313" key="9">
    <source>
        <dbReference type="Proteomes" id="UP000319908"/>
    </source>
</evidence>
<name>A0A5C6BF70_9BACT</name>
<gene>
    <name evidence="8" type="ORF">Poly21_52750</name>
</gene>
<evidence type="ECO:0000256" key="4">
    <source>
        <dbReference type="ARBA" id="ARBA00022833"/>
    </source>
</evidence>
<sequence length="228" mass="26162">MRQSPIKLTTDNALPLVCPTDLLSIDYPLNQSYQGSFIGHDPTHGNFELTEPFPLIRFKNREYKLVRVHIHKKSEHFVDTDHPSDYEIHFVHVPVAGTLDDPKVVLGILYRESETGPSQRGLNEFIKGLPTRVQLREFSQSTQHATHPITPSKFFPLLPDGTTPDLQNWFHYEGSLTSFPFSEDVSWFVMQNEALVLSSETDDLEQYAEQDPRDLQPLKSRIVVRSFS</sequence>
<dbReference type="PANTHER" id="PTHR18952:SF265">
    <property type="entry name" value="CARBONIC ANHYDRASE"/>
    <property type="match status" value="1"/>
</dbReference>
<keyword evidence="3" id="KW-0479">Metal-binding</keyword>
<evidence type="ECO:0000313" key="8">
    <source>
        <dbReference type="EMBL" id="TWU09946.1"/>
    </source>
</evidence>
<dbReference type="PROSITE" id="PS51144">
    <property type="entry name" value="ALPHA_CA_2"/>
    <property type="match status" value="1"/>
</dbReference>
<accession>A0A5C6BF70</accession>
<dbReference type="InterPro" id="IPR023561">
    <property type="entry name" value="Carbonic_anhydrase_a-class"/>
</dbReference>
<dbReference type="Proteomes" id="UP000319908">
    <property type="component" value="Unassembled WGS sequence"/>
</dbReference>
<organism evidence="8 9">
    <name type="scientific">Allorhodopirellula heiligendammensis</name>
    <dbReference type="NCBI Taxonomy" id="2714739"/>
    <lineage>
        <taxon>Bacteria</taxon>
        <taxon>Pseudomonadati</taxon>
        <taxon>Planctomycetota</taxon>
        <taxon>Planctomycetia</taxon>
        <taxon>Pirellulales</taxon>
        <taxon>Pirellulaceae</taxon>
        <taxon>Allorhodopirellula</taxon>
    </lineage>
</organism>
<comment type="similarity">
    <text evidence="1">Belongs to the alpha-carbonic anhydrase family.</text>
</comment>
<evidence type="ECO:0000256" key="5">
    <source>
        <dbReference type="ARBA" id="ARBA00023239"/>
    </source>
</evidence>
<evidence type="ECO:0000256" key="2">
    <source>
        <dbReference type="ARBA" id="ARBA00012925"/>
    </source>
</evidence>
<proteinExistence type="inferred from homology"/>
<reference evidence="8 9" key="1">
    <citation type="journal article" date="2020" name="Antonie Van Leeuwenhoek">
        <title>Rhodopirellula heiligendammensis sp. nov., Rhodopirellula pilleata sp. nov., and Rhodopirellula solitaria sp. nov. isolated from natural or artificial marine surfaces in Northern Germany and California, USA, and emended description of the genus Rhodopirellula.</title>
        <authorList>
            <person name="Kallscheuer N."/>
            <person name="Wiegand S."/>
            <person name="Jogler M."/>
            <person name="Boedeker C."/>
            <person name="Peeters S.H."/>
            <person name="Rast P."/>
            <person name="Heuer A."/>
            <person name="Jetten M.S.M."/>
            <person name="Rohde M."/>
            <person name="Jogler C."/>
        </authorList>
    </citation>
    <scope>NUCLEOTIDE SEQUENCE [LARGE SCALE GENOMIC DNA]</scope>
    <source>
        <strain evidence="8 9">Poly21</strain>
    </source>
</reference>
<dbReference type="OrthoDB" id="275216at2"/>
<dbReference type="RefSeq" id="WP_146409736.1">
    <property type="nucleotide sequence ID" value="NZ_SJPU01000005.1"/>
</dbReference>
<evidence type="ECO:0000256" key="3">
    <source>
        <dbReference type="ARBA" id="ARBA00022723"/>
    </source>
</evidence>
<dbReference type="SMART" id="SM01057">
    <property type="entry name" value="Carb_anhydrase"/>
    <property type="match status" value="1"/>
</dbReference>
<dbReference type="EMBL" id="SJPU01000005">
    <property type="protein sequence ID" value="TWU09946.1"/>
    <property type="molecule type" value="Genomic_DNA"/>
</dbReference>
<evidence type="ECO:0000259" key="7">
    <source>
        <dbReference type="PROSITE" id="PS51144"/>
    </source>
</evidence>
<dbReference type="Pfam" id="PF00194">
    <property type="entry name" value="Carb_anhydrase"/>
    <property type="match status" value="1"/>
</dbReference>
<keyword evidence="9" id="KW-1185">Reference proteome</keyword>
<keyword evidence="4" id="KW-0862">Zinc</keyword>
<evidence type="ECO:0000256" key="6">
    <source>
        <dbReference type="ARBA" id="ARBA00048348"/>
    </source>
</evidence>
<dbReference type="PANTHER" id="PTHR18952">
    <property type="entry name" value="CARBONIC ANHYDRASE"/>
    <property type="match status" value="1"/>
</dbReference>
<keyword evidence="5" id="KW-0456">Lyase</keyword>
<evidence type="ECO:0000256" key="1">
    <source>
        <dbReference type="ARBA" id="ARBA00010718"/>
    </source>
</evidence>
<dbReference type="Gene3D" id="3.10.200.10">
    <property type="entry name" value="Alpha carbonic anhydrase"/>
    <property type="match status" value="1"/>
</dbReference>
<dbReference type="SUPFAM" id="SSF51069">
    <property type="entry name" value="Carbonic anhydrase"/>
    <property type="match status" value="1"/>
</dbReference>